<evidence type="ECO:0000313" key="3">
    <source>
        <dbReference type="EMBL" id="KAF0805142.1"/>
    </source>
</evidence>
<sequence>MEERPAKKGVPDALSRLRRLFSPITLVAVALLLALPWLFAQWWSTPIPPAQSPSSLASSSQTKITPPAAATAPEPVTGTVSQADPLARIGGAVIIDDRTDEIAGEAKVSRPAPNGISSPVASSSQVATAGQPRTSAPRRTDSRLATAATTVRSGSRVNQLDPVEVKNDGTLGPVLHDLVRDGHLSEQHRDTESSRNEAIDALMLRIYGETRQTLASLSEPPVPPVSTIPQLPTSLAVQKQLRACPPPNTLNGIQCRNEVCSRYAGQDAACPTPRARAR</sequence>
<feature type="compositionally biased region" description="Low complexity" evidence="1">
    <location>
        <begin position="52"/>
        <end position="79"/>
    </location>
</feature>
<protein>
    <submittedName>
        <fullName evidence="3">Uncharacterized protein</fullName>
    </submittedName>
</protein>
<feature type="transmembrane region" description="Helical" evidence="2">
    <location>
        <begin position="20"/>
        <end position="43"/>
    </location>
</feature>
<comment type="caution">
    <text evidence="3">The sequence shown here is derived from an EMBL/GenBank/DDBJ whole genome shotgun (WGS) entry which is preliminary data.</text>
</comment>
<reference evidence="3 4" key="1">
    <citation type="submission" date="2012-09" db="EMBL/GenBank/DDBJ databases">
        <title>Genome Sequence of alkane-degrading Bacterium Alcanivorax sp. 6-D-6.</title>
        <authorList>
            <person name="Lai Q."/>
            <person name="Shao Z."/>
        </authorList>
    </citation>
    <scope>NUCLEOTIDE SEQUENCE [LARGE SCALE GENOMIC DNA]</scope>
    <source>
        <strain evidence="3 4">6-D-6</strain>
    </source>
</reference>
<evidence type="ECO:0000256" key="2">
    <source>
        <dbReference type="SAM" id="Phobius"/>
    </source>
</evidence>
<feature type="region of interest" description="Disordered" evidence="1">
    <location>
        <begin position="107"/>
        <end position="156"/>
    </location>
</feature>
<feature type="region of interest" description="Disordered" evidence="1">
    <location>
        <begin position="50"/>
        <end position="83"/>
    </location>
</feature>
<feature type="compositionally biased region" description="Polar residues" evidence="1">
    <location>
        <begin position="115"/>
        <end position="134"/>
    </location>
</feature>
<keyword evidence="2" id="KW-0812">Transmembrane</keyword>
<proteinExistence type="predicted"/>
<accession>A0ABQ6Y6W4</accession>
<keyword evidence="4" id="KW-1185">Reference proteome</keyword>
<feature type="compositionally biased region" description="Polar residues" evidence="1">
    <location>
        <begin position="147"/>
        <end position="156"/>
    </location>
</feature>
<dbReference type="Proteomes" id="UP000771797">
    <property type="component" value="Unassembled WGS sequence"/>
</dbReference>
<gene>
    <name evidence="3" type="ORF">A6D6_02527</name>
</gene>
<keyword evidence="2" id="KW-1133">Transmembrane helix</keyword>
<name>A0ABQ6Y6W4_9GAMM</name>
<dbReference type="EMBL" id="AQPF01000020">
    <property type="protein sequence ID" value="KAF0805142.1"/>
    <property type="molecule type" value="Genomic_DNA"/>
</dbReference>
<evidence type="ECO:0000313" key="4">
    <source>
        <dbReference type="Proteomes" id="UP000771797"/>
    </source>
</evidence>
<evidence type="ECO:0000256" key="1">
    <source>
        <dbReference type="SAM" id="MobiDB-lite"/>
    </source>
</evidence>
<dbReference type="RefSeq" id="WP_159660936.1">
    <property type="nucleotide sequence ID" value="NZ_AQPF01000020.1"/>
</dbReference>
<keyword evidence="2" id="KW-0472">Membrane</keyword>
<organism evidence="3 4">
    <name type="scientific">Alcanivorax xiamenensis</name>
    <dbReference type="NCBI Taxonomy" id="1177156"/>
    <lineage>
        <taxon>Bacteria</taxon>
        <taxon>Pseudomonadati</taxon>
        <taxon>Pseudomonadota</taxon>
        <taxon>Gammaproteobacteria</taxon>
        <taxon>Oceanospirillales</taxon>
        <taxon>Alcanivoracaceae</taxon>
        <taxon>Alcanivorax</taxon>
    </lineage>
</organism>